<comment type="caution">
    <text evidence="7">The sequence shown here is derived from an EMBL/GenBank/DDBJ whole genome shotgun (WGS) entry which is preliminary data.</text>
</comment>
<keyword evidence="2" id="KW-0653">Protein transport</keyword>
<dbReference type="Pfam" id="PF16206">
    <property type="entry name" value="Mon2_C"/>
    <property type="match status" value="1"/>
</dbReference>
<dbReference type="OrthoDB" id="294853at2759"/>
<evidence type="ECO:0000259" key="5">
    <source>
        <dbReference type="Pfam" id="PF16206"/>
    </source>
</evidence>
<dbReference type="GO" id="GO:0005794">
    <property type="term" value="C:Golgi apparatus"/>
    <property type="evidence" value="ECO:0007669"/>
    <property type="project" value="UniProtKB-ARBA"/>
</dbReference>
<dbReference type="InterPro" id="IPR016024">
    <property type="entry name" value="ARM-type_fold"/>
</dbReference>
<organism evidence="7 8">
    <name type="scientific">Pseudocercospora musae</name>
    <dbReference type="NCBI Taxonomy" id="113226"/>
    <lineage>
        <taxon>Eukaryota</taxon>
        <taxon>Fungi</taxon>
        <taxon>Dikarya</taxon>
        <taxon>Ascomycota</taxon>
        <taxon>Pezizomycotina</taxon>
        <taxon>Dothideomycetes</taxon>
        <taxon>Dothideomycetidae</taxon>
        <taxon>Mycosphaerellales</taxon>
        <taxon>Mycosphaerellaceae</taxon>
        <taxon>Pseudocercospora</taxon>
    </lineage>
</organism>
<feature type="domain" description="Mon2 C-terminal" evidence="5">
    <location>
        <begin position="952"/>
        <end position="1085"/>
    </location>
</feature>
<dbReference type="Pfam" id="PF12783">
    <property type="entry name" value="Sec7-like_HUS"/>
    <property type="match status" value="1"/>
</dbReference>
<feature type="domain" description="Mon2/Sec7/BIG1-like dimerisation and cyclophilin-binding" evidence="6">
    <location>
        <begin position="4"/>
        <end position="175"/>
    </location>
</feature>
<evidence type="ECO:0000256" key="1">
    <source>
        <dbReference type="ARBA" id="ARBA00022448"/>
    </source>
</evidence>
<dbReference type="EMBL" id="LFZO01000015">
    <property type="protein sequence ID" value="KXT17711.1"/>
    <property type="molecule type" value="Genomic_DNA"/>
</dbReference>
<feature type="domain" description="Mon2/Sec7/BIG1-like HUS" evidence="4">
    <location>
        <begin position="200"/>
        <end position="353"/>
    </location>
</feature>
<feature type="region of interest" description="Disordered" evidence="3">
    <location>
        <begin position="719"/>
        <end position="746"/>
    </location>
</feature>
<dbReference type="InterPro" id="IPR032817">
    <property type="entry name" value="Mon2_C"/>
</dbReference>
<name>A0A139ISH9_9PEZI</name>
<dbReference type="Gene3D" id="1.25.10.10">
    <property type="entry name" value="Leucine-rich Repeat Variant"/>
    <property type="match status" value="1"/>
</dbReference>
<dbReference type="GO" id="GO:0015031">
    <property type="term" value="P:protein transport"/>
    <property type="evidence" value="ECO:0007669"/>
    <property type="project" value="UniProtKB-KW"/>
</dbReference>
<keyword evidence="1" id="KW-0813">Transport</keyword>
<feature type="compositionally biased region" description="Pro residues" evidence="3">
    <location>
        <begin position="725"/>
        <end position="739"/>
    </location>
</feature>
<evidence type="ECO:0000256" key="3">
    <source>
        <dbReference type="SAM" id="MobiDB-lite"/>
    </source>
</evidence>
<evidence type="ECO:0000259" key="6">
    <source>
        <dbReference type="Pfam" id="PF16213"/>
    </source>
</evidence>
<dbReference type="SUPFAM" id="SSF48371">
    <property type="entry name" value="ARM repeat"/>
    <property type="match status" value="1"/>
</dbReference>
<evidence type="ECO:0008006" key="9">
    <source>
        <dbReference type="Google" id="ProtNLM"/>
    </source>
</evidence>
<dbReference type="InterPro" id="IPR032691">
    <property type="entry name" value="Mon2/Sec7/BIG1-like_HUS"/>
</dbReference>
<dbReference type="Pfam" id="PF16213">
    <property type="entry name" value="DCB"/>
    <property type="match status" value="1"/>
</dbReference>
<dbReference type="InterPro" id="IPR011989">
    <property type="entry name" value="ARM-like"/>
</dbReference>
<dbReference type="Proteomes" id="UP000073492">
    <property type="component" value="Unassembled WGS sequence"/>
</dbReference>
<proteinExistence type="predicted"/>
<protein>
    <recommendedName>
        <fullName evidence="9">Protein MON2 homolog</fullName>
    </recommendedName>
</protein>
<sequence length="1631" mass="177415">MTSSMLASELSNLIWESKRKNAELRTAAEKSLQELKSITVTSEQQLAADLRSRPTFIEPFLVACAAHNTRFSGSGIACLQRLIVSGGLPRSRLQDCLEAFNNCADLGLDVQLKILQALPTLLQNYTHELLGDLLGGALQLCASLQAAREYTVSGVAAATLQQLVTSVFEKVWNEDKAASPDATTTEVPGDDGPLQLRPAAFDAYRVFRDLALAADDRQTKFVEFSALPPESSLELIWSSIDSNPDLFKDHEELLSIIGANLFPLMIRALSERLSFSVTVRLFRILGLVLDRYMARFAGDCEVALNLGTQLLETDSAPSWKRALILEILRDFFDDSTHVIDAYSAFDSRKGGKPVVQDVLSAFVRLSTEKPAAIGLGQQSTIPTGPSSPGESAADQATLEAAGGMAGVISSALGVTESSVAGVSSQWSLPKSPCMDQLDKSEPPALPETYPYALLLECLNGLSDTLARDAPYAGKVQAVAGIVDSCWPAVLATCSTFLNAALDDHYFRNLIKAYQRFAQVAGLLRLTTPRDALMTTLAKAAVPPHVLNAALVSSVPESAKSPIPESPRTFSSPRALLSVDSLVSQASSLSLEASRRPTADLVRPTLSVRNLLSLRALLNLAIALGPTLAAGLAVVVSALKQADMVLSATTPQQLSRQSSFVARNTNADPPSVVQAFSAEVAAVEAAASRLLESTSDYPNDAFVNVLQTFCQLLQGKPEGVNSPISPASPRPSAPSSPPQTPVAGSRRTFSGLPGISTIAEMQPRDYHFVIPKLGTLAELNVSRFTSDTADSSGWNILVDQLISIATSSNAPKEARATATNVLAKLAEAAIVDVTQRDPEVRAHFQHRAVAILFHLLEMIYTAEKEISSSDLEVQVQILGALQTILERCGDSLVAGWDTIVGILASAFEHEGPICQDVGHGEEVHIKWEIVQFEVVSPDIGRVSFTALQLLCSDFLESVPPSAVESLVELLHRFMCQDEDLNAALTTITMTWNVANYLFDKFSRAELVAFCLEAREFEDLTKELKPMLRHSKPALWLLVLLRLRDVAGRPLRELRNAAFQTLCNVFKSHGEDLPAEAWDLLLRCTLIHVARIDSFLHLDTEHSNGNSDAEHVTPDVELSKNIIRGNASIIAQHIRLIEQVAKLPSLWEMILSMLERYLDVENRSLTATVWSSLAKVLQGISADTSFLRGPIYRTASLWSKRVPHYSANAGPRKDSNLDALTAYVEAGEEIYRLTKDAMSLSQTRSMIDNLYTCVKESDGPLYGADLNNTSPIQSKTLNLFRKMQSEVPNAIPCLVTVASKMSQLHHDMTDGTKTTQGPTFVAISSDATMWLRDLLCANTEESSEGLLQSLQGLRRIIQAKYAYKLEHKEESLWRKATTTALALVELALRIETTLEASTSELWAELVGIASGIVNANGLATMTDAKQKIYDDQQFDIQSFEDLRKMLTPCLQGPDVPTEVRLSYVKALFEASIVHQPEDDELPDAAAPLTDLGKIRRGRVKKVPCSHREDMAYVCWKELVALASGAPENPLAEAAKPWVLLRLAVPIRAYIADQPLRGRRPQPLSELEELLFAFETIKDLGLRATVRASTNVAAGEKALYALLIEAVDTAADPWSGAAEVLTPLQSVLAALASR</sequence>
<dbReference type="EMBL" id="LFZO01000015">
    <property type="protein sequence ID" value="KXT17715.1"/>
    <property type="molecule type" value="Genomic_DNA"/>
</dbReference>
<evidence type="ECO:0000256" key="2">
    <source>
        <dbReference type="ARBA" id="ARBA00022927"/>
    </source>
</evidence>
<evidence type="ECO:0000313" key="7">
    <source>
        <dbReference type="EMBL" id="KXT17711.1"/>
    </source>
</evidence>
<gene>
    <name evidence="7" type="ORF">AC579_3599</name>
</gene>
<dbReference type="InterPro" id="IPR032629">
    <property type="entry name" value="DCB_dom"/>
</dbReference>
<dbReference type="STRING" id="113226.A0A139ISH9"/>
<reference evidence="7 8" key="1">
    <citation type="submission" date="2015-07" db="EMBL/GenBank/DDBJ databases">
        <title>Comparative genomics of the Sigatoka disease complex on banana suggests a link between parallel evolutionary changes in Pseudocercospora fijiensis and Pseudocercospora eumusae and increased virulence on the banana host.</title>
        <authorList>
            <person name="Chang T.-C."/>
            <person name="Salvucci A."/>
            <person name="Crous P.W."/>
            <person name="Stergiopoulos I."/>
        </authorList>
    </citation>
    <scope>NUCLEOTIDE SEQUENCE [LARGE SCALE GENOMIC DNA]</scope>
    <source>
        <strain evidence="7 8">CBS 116634</strain>
    </source>
</reference>
<accession>A0A139ISH9</accession>
<evidence type="ECO:0000259" key="4">
    <source>
        <dbReference type="Pfam" id="PF12783"/>
    </source>
</evidence>
<evidence type="ECO:0000313" key="8">
    <source>
        <dbReference type="Proteomes" id="UP000073492"/>
    </source>
</evidence>
<keyword evidence="8" id="KW-1185">Reference proteome</keyword>